<feature type="transmembrane region" description="Helical" evidence="7">
    <location>
        <begin position="38"/>
        <end position="58"/>
    </location>
</feature>
<reference evidence="8" key="1">
    <citation type="submission" date="2009-10" db="EMBL/GenBank/DDBJ databases">
        <title>Diversity of trophic interactions inside an arsenic-rich microbial ecosystem.</title>
        <authorList>
            <person name="Bertin P.N."/>
            <person name="Heinrich-Salmeron A."/>
            <person name="Pelletier E."/>
            <person name="Goulhen-Chollet F."/>
            <person name="Arsene-Ploetze F."/>
            <person name="Gallien S."/>
            <person name="Calteau A."/>
            <person name="Vallenet D."/>
            <person name="Casiot C."/>
            <person name="Chane-Woon-Ming B."/>
            <person name="Giloteaux L."/>
            <person name="Barakat M."/>
            <person name="Bonnefoy V."/>
            <person name="Bruneel O."/>
            <person name="Chandler M."/>
            <person name="Cleiss J."/>
            <person name="Duran R."/>
            <person name="Elbaz-Poulichet F."/>
            <person name="Fonknechten N."/>
            <person name="Lauga B."/>
            <person name="Mornico D."/>
            <person name="Ortet P."/>
            <person name="Schaeffer C."/>
            <person name="Siguier P."/>
            <person name="Alexander Thil Smith A."/>
            <person name="Van Dorsselaer A."/>
            <person name="Weissenbach J."/>
            <person name="Medigue C."/>
            <person name="Le Paslier D."/>
        </authorList>
    </citation>
    <scope>NUCLEOTIDE SEQUENCE</scope>
</reference>
<organism evidence="8">
    <name type="scientific">mine drainage metagenome</name>
    <dbReference type="NCBI Taxonomy" id="410659"/>
    <lineage>
        <taxon>unclassified sequences</taxon>
        <taxon>metagenomes</taxon>
        <taxon>ecological metagenomes</taxon>
    </lineage>
</organism>
<keyword evidence="6" id="KW-0998">Cell outer membrane</keyword>
<evidence type="ECO:0000256" key="1">
    <source>
        <dbReference type="ARBA" id="ARBA00004442"/>
    </source>
</evidence>
<accession>E6QWL0</accession>
<dbReference type="SUPFAM" id="SSF56954">
    <property type="entry name" value="Outer membrane efflux proteins (OEP)"/>
    <property type="match status" value="1"/>
</dbReference>
<comment type="subcellular location">
    <subcellularLocation>
        <location evidence="1">Cell outer membrane</location>
    </subcellularLocation>
</comment>
<dbReference type="GO" id="GO:0009279">
    <property type="term" value="C:cell outer membrane"/>
    <property type="evidence" value="ECO:0007669"/>
    <property type="project" value="UniProtKB-SubCell"/>
</dbReference>
<evidence type="ECO:0000256" key="5">
    <source>
        <dbReference type="ARBA" id="ARBA00023136"/>
    </source>
</evidence>
<dbReference type="Gene3D" id="1.20.1600.10">
    <property type="entry name" value="Outer membrane efflux proteins (OEP)"/>
    <property type="match status" value="1"/>
</dbReference>
<dbReference type="PANTHER" id="PTHR30026:SF20">
    <property type="entry name" value="OUTER MEMBRANE PROTEIN TOLC"/>
    <property type="match status" value="1"/>
</dbReference>
<evidence type="ECO:0008006" key="9">
    <source>
        <dbReference type="Google" id="ProtNLM"/>
    </source>
</evidence>
<protein>
    <recommendedName>
        <fullName evidence="9">Protein CyaE</fullName>
    </recommendedName>
</protein>
<proteinExistence type="predicted"/>
<dbReference type="EMBL" id="CABR01000155">
    <property type="protein sequence ID" value="CBI11633.1"/>
    <property type="molecule type" value="Genomic_DNA"/>
</dbReference>
<evidence type="ECO:0000256" key="2">
    <source>
        <dbReference type="ARBA" id="ARBA00022448"/>
    </source>
</evidence>
<dbReference type="Pfam" id="PF02321">
    <property type="entry name" value="OEP"/>
    <property type="match status" value="2"/>
</dbReference>
<keyword evidence="3" id="KW-1134">Transmembrane beta strand</keyword>
<dbReference type="AlphaFoldDB" id="E6QWL0"/>
<sequence>MSELVLLADRGWISGNPSMIYIQAPRTRSRRLMAFRTFSFVGCMACLSGVTTTVFIGAPTAQAGVIQGLFSDPLGTRYWNAAAVGAPWIYHVRHLPRAPQTPSVQFSHPMGLAALTAFALSHNPASRVAFENLQAAAAGLGVADSGYLPSLILQSNAVRSESNTSAGFSIPVLNSDSTNLSLSYVLLDFGARAAQRDGALADIYINGFDNNSALQGVALSVTQDYYLLLGEQALVRAYQKTVAEDVASLDAAAIKQHSGLATAADVLQAKAAFAQARANLISAAAQVRSDEGALAESCGLSAHETIPVVPLDTHVLPPLVTQALRTLVYRARMDNPAIQSAAAQILADRATVRADQAVGMPTLSLGVSGGKRFQNGLFPSQNWSIGFTLRVPLFTGFKNSYQIAEARANTRSAQAALNEETQKIESTVFQDYQTIVGARSAAQAAQLAVRSAQASLQAIRAQYRVGLSTMLNLLTAEATLTTAEQTEIQDITTSYTQLANLADALGYIGLPHTLQDTEATHAHP</sequence>
<keyword evidence="7" id="KW-1133">Transmembrane helix</keyword>
<dbReference type="PANTHER" id="PTHR30026">
    <property type="entry name" value="OUTER MEMBRANE PROTEIN TOLC"/>
    <property type="match status" value="1"/>
</dbReference>
<dbReference type="InterPro" id="IPR003423">
    <property type="entry name" value="OMP_efflux"/>
</dbReference>
<gene>
    <name evidence="8" type="ORF">CARN7_2470</name>
</gene>
<evidence type="ECO:0000256" key="4">
    <source>
        <dbReference type="ARBA" id="ARBA00022692"/>
    </source>
</evidence>
<dbReference type="GO" id="GO:0015562">
    <property type="term" value="F:efflux transmembrane transporter activity"/>
    <property type="evidence" value="ECO:0007669"/>
    <property type="project" value="InterPro"/>
</dbReference>
<keyword evidence="5 7" id="KW-0472">Membrane</keyword>
<comment type="caution">
    <text evidence="8">The sequence shown here is derived from an EMBL/GenBank/DDBJ whole genome shotgun (WGS) entry which is preliminary data.</text>
</comment>
<keyword evidence="2" id="KW-0813">Transport</keyword>
<dbReference type="InterPro" id="IPR051906">
    <property type="entry name" value="TolC-like"/>
</dbReference>
<evidence type="ECO:0000313" key="8">
    <source>
        <dbReference type="EMBL" id="CBI11633.1"/>
    </source>
</evidence>
<evidence type="ECO:0000256" key="7">
    <source>
        <dbReference type="SAM" id="Phobius"/>
    </source>
</evidence>
<evidence type="ECO:0000256" key="3">
    <source>
        <dbReference type="ARBA" id="ARBA00022452"/>
    </source>
</evidence>
<name>E6QWL0_9ZZZZ</name>
<evidence type="ECO:0000256" key="6">
    <source>
        <dbReference type="ARBA" id="ARBA00023237"/>
    </source>
</evidence>
<keyword evidence="4 7" id="KW-0812">Transmembrane</keyword>
<dbReference type="GO" id="GO:0015288">
    <property type="term" value="F:porin activity"/>
    <property type="evidence" value="ECO:0007669"/>
    <property type="project" value="TreeGrafter"/>
</dbReference>
<dbReference type="GO" id="GO:1990281">
    <property type="term" value="C:efflux pump complex"/>
    <property type="evidence" value="ECO:0007669"/>
    <property type="project" value="TreeGrafter"/>
</dbReference>